<feature type="region of interest" description="Disordered" evidence="1">
    <location>
        <begin position="1"/>
        <end position="25"/>
    </location>
</feature>
<reference evidence="3" key="1">
    <citation type="journal article" date="2013" name="Nat. Genet.">
        <title>The duck genome and transcriptome provide insight into an avian influenza virus reservoir species.</title>
        <authorList>
            <person name="Huang Y."/>
            <person name="Li Y."/>
            <person name="Burt D.W."/>
            <person name="Chen H."/>
            <person name="Zhang Y."/>
            <person name="Qian W."/>
            <person name="Kim H."/>
            <person name="Gan S."/>
            <person name="Zhao Y."/>
            <person name="Li J."/>
            <person name="Yi K."/>
            <person name="Feng H."/>
            <person name="Zhu P."/>
            <person name="Li B."/>
            <person name="Liu Q."/>
            <person name="Fairley S."/>
            <person name="Magor K.E."/>
            <person name="Du Z."/>
            <person name="Hu X."/>
            <person name="Goodman L."/>
            <person name="Tafer H."/>
            <person name="Vignal A."/>
            <person name="Lee T."/>
            <person name="Kim K.W."/>
            <person name="Sheng Z."/>
            <person name="An Y."/>
            <person name="Searle S."/>
            <person name="Herrero J."/>
            <person name="Groenen M.A."/>
            <person name="Crooijmans R.P."/>
            <person name="Faraut T."/>
            <person name="Cai Q."/>
            <person name="Webster R.G."/>
            <person name="Aldridge J.R."/>
            <person name="Warren W.C."/>
            <person name="Bartschat S."/>
            <person name="Kehr S."/>
            <person name="Marz M."/>
            <person name="Stadler P.F."/>
            <person name="Smith J."/>
            <person name="Kraus R.H."/>
            <person name="Zhao Y."/>
            <person name="Ren L."/>
            <person name="Fei J."/>
            <person name="Morisson M."/>
            <person name="Kaiser P."/>
            <person name="Griffin D.K."/>
            <person name="Rao M."/>
            <person name="Pitel F."/>
            <person name="Wang J."/>
            <person name="Li N."/>
        </authorList>
    </citation>
    <scope>NUCLEOTIDE SEQUENCE [LARGE SCALE GENOMIC DNA]</scope>
</reference>
<keyword evidence="3" id="KW-1185">Reference proteome</keyword>
<organism evidence="2 3">
    <name type="scientific">Anas platyrhynchos</name>
    <name type="common">Mallard</name>
    <name type="synonym">Anas boschas</name>
    <dbReference type="NCBI Taxonomy" id="8839"/>
    <lineage>
        <taxon>Eukaryota</taxon>
        <taxon>Metazoa</taxon>
        <taxon>Chordata</taxon>
        <taxon>Craniata</taxon>
        <taxon>Vertebrata</taxon>
        <taxon>Euteleostomi</taxon>
        <taxon>Archelosauria</taxon>
        <taxon>Archosauria</taxon>
        <taxon>Dinosauria</taxon>
        <taxon>Saurischia</taxon>
        <taxon>Theropoda</taxon>
        <taxon>Coelurosauria</taxon>
        <taxon>Aves</taxon>
        <taxon>Neognathae</taxon>
        <taxon>Galloanserae</taxon>
        <taxon>Anseriformes</taxon>
        <taxon>Anatidae</taxon>
        <taxon>Anatinae</taxon>
        <taxon>Anas</taxon>
    </lineage>
</organism>
<accession>R0LCE5</accession>
<sequence>MGVSRRLDTRKRQVLPAAGEPTPSDDGVILSDKAFTFRGGSAPELFPVMSLAFFCLRTFPFFTAQVLPAQVDTEGVTEESS</sequence>
<proteinExistence type="predicted"/>
<evidence type="ECO:0000313" key="2">
    <source>
        <dbReference type="EMBL" id="EOA99174.1"/>
    </source>
</evidence>
<dbReference type="EMBL" id="KB743364">
    <property type="protein sequence ID" value="EOA99174.1"/>
    <property type="molecule type" value="Genomic_DNA"/>
</dbReference>
<gene>
    <name evidence="2" type="ORF">Anapl_07334</name>
</gene>
<protein>
    <submittedName>
        <fullName evidence="2">Uncharacterized protein</fullName>
    </submittedName>
</protein>
<feature type="compositionally biased region" description="Basic and acidic residues" evidence="1">
    <location>
        <begin position="1"/>
        <end position="11"/>
    </location>
</feature>
<dbReference type="Proteomes" id="UP000296049">
    <property type="component" value="Unassembled WGS sequence"/>
</dbReference>
<name>R0LCE5_ANAPL</name>
<evidence type="ECO:0000313" key="3">
    <source>
        <dbReference type="Proteomes" id="UP000296049"/>
    </source>
</evidence>
<evidence type="ECO:0000256" key="1">
    <source>
        <dbReference type="SAM" id="MobiDB-lite"/>
    </source>
</evidence>
<dbReference type="AlphaFoldDB" id="R0LCE5"/>